<reference evidence="1" key="1">
    <citation type="submission" date="2018-05" db="EMBL/GenBank/DDBJ databases">
        <authorList>
            <person name="Lanie J.A."/>
            <person name="Ng W.-L."/>
            <person name="Kazmierczak K.M."/>
            <person name="Andrzejewski T.M."/>
            <person name="Davidsen T.M."/>
            <person name="Wayne K.J."/>
            <person name="Tettelin H."/>
            <person name="Glass J.I."/>
            <person name="Rusch D."/>
            <person name="Podicherti R."/>
            <person name="Tsui H.-C.T."/>
            <person name="Winkler M.E."/>
        </authorList>
    </citation>
    <scope>NUCLEOTIDE SEQUENCE</scope>
</reference>
<accession>A0A382LWV7</accession>
<dbReference type="AlphaFoldDB" id="A0A382LWV7"/>
<dbReference type="EMBL" id="UINC01089832">
    <property type="protein sequence ID" value="SVC41239.1"/>
    <property type="molecule type" value="Genomic_DNA"/>
</dbReference>
<name>A0A382LWV7_9ZZZZ</name>
<protein>
    <submittedName>
        <fullName evidence="1">Uncharacterized protein</fullName>
    </submittedName>
</protein>
<sequence length="82" mass="8900">VFLGSKTSEGTSGHSVGTSRLKRSLWENFTISNDPFMAAVTIARLYSILILLPTPYGPPDQPVLIRYTAVLCVEIFSPSISA</sequence>
<proteinExistence type="predicted"/>
<feature type="non-terminal residue" evidence="1">
    <location>
        <position position="1"/>
    </location>
</feature>
<organism evidence="1">
    <name type="scientific">marine metagenome</name>
    <dbReference type="NCBI Taxonomy" id="408172"/>
    <lineage>
        <taxon>unclassified sequences</taxon>
        <taxon>metagenomes</taxon>
        <taxon>ecological metagenomes</taxon>
    </lineage>
</organism>
<evidence type="ECO:0000313" key="1">
    <source>
        <dbReference type="EMBL" id="SVC41239.1"/>
    </source>
</evidence>
<gene>
    <name evidence="1" type="ORF">METZ01_LOCUS294093</name>
</gene>